<gene>
    <name evidence="4" type="ORF">AMYX_02080</name>
</gene>
<dbReference type="CDD" id="cd00156">
    <property type="entry name" value="REC"/>
    <property type="match status" value="1"/>
</dbReference>
<evidence type="ECO:0000256" key="2">
    <source>
        <dbReference type="PROSITE-ProRule" id="PRU00169"/>
    </source>
</evidence>
<dbReference type="Proteomes" id="UP000503640">
    <property type="component" value="Unassembled WGS sequence"/>
</dbReference>
<dbReference type="PROSITE" id="PS50110">
    <property type="entry name" value="RESPONSE_REGULATORY"/>
    <property type="match status" value="1"/>
</dbReference>
<feature type="domain" description="Response regulatory" evidence="3">
    <location>
        <begin position="16"/>
        <end position="133"/>
    </location>
</feature>
<name>A0A7I9VHF4_9BACT</name>
<dbReference type="PANTHER" id="PTHR44591">
    <property type="entry name" value="STRESS RESPONSE REGULATOR PROTEIN 1"/>
    <property type="match status" value="1"/>
</dbReference>
<dbReference type="InterPro" id="IPR050595">
    <property type="entry name" value="Bact_response_regulator"/>
</dbReference>
<dbReference type="GO" id="GO:0000160">
    <property type="term" value="P:phosphorelay signal transduction system"/>
    <property type="evidence" value="ECO:0007669"/>
    <property type="project" value="InterPro"/>
</dbReference>
<protein>
    <recommendedName>
        <fullName evidence="3">Response regulatory domain-containing protein</fullName>
    </recommendedName>
</protein>
<dbReference type="Gene3D" id="3.40.50.2300">
    <property type="match status" value="1"/>
</dbReference>
<dbReference type="InterPro" id="IPR011006">
    <property type="entry name" value="CheY-like_superfamily"/>
</dbReference>
<accession>A0A7I9VHF4</accession>
<dbReference type="SMART" id="SM00448">
    <property type="entry name" value="REC"/>
    <property type="match status" value="1"/>
</dbReference>
<sequence length="134" mass="14277">MRDGPAGAGLALTMAHILIVDDDDLVRRALELAVARMGHEPESASSGSVALTCLQSRRPDLALVDVTMPGMDGLELVGRMQEDLGERCPPVIFVSAVPPEDASVVGRPLDRVVAHVKKPFLLDELFRAIRGALG</sequence>
<dbReference type="InterPro" id="IPR001789">
    <property type="entry name" value="Sig_transdc_resp-reg_receiver"/>
</dbReference>
<dbReference type="PANTHER" id="PTHR44591:SF3">
    <property type="entry name" value="RESPONSE REGULATORY DOMAIN-CONTAINING PROTEIN"/>
    <property type="match status" value="1"/>
</dbReference>
<comment type="caution">
    <text evidence="4">The sequence shown here is derived from an EMBL/GenBank/DDBJ whole genome shotgun (WGS) entry which is preliminary data.</text>
</comment>
<feature type="modified residue" description="4-aspartylphosphate" evidence="2">
    <location>
        <position position="65"/>
    </location>
</feature>
<evidence type="ECO:0000259" key="3">
    <source>
        <dbReference type="PROSITE" id="PS50110"/>
    </source>
</evidence>
<keyword evidence="1 2" id="KW-0597">Phosphoprotein</keyword>
<proteinExistence type="predicted"/>
<dbReference type="AlphaFoldDB" id="A0A7I9VHF4"/>
<dbReference type="EMBL" id="BJTG01000001">
    <property type="protein sequence ID" value="GEJ55467.1"/>
    <property type="molecule type" value="Genomic_DNA"/>
</dbReference>
<dbReference type="RefSeq" id="WP_235969389.1">
    <property type="nucleotide sequence ID" value="NZ_BJTG01000001.1"/>
</dbReference>
<evidence type="ECO:0000313" key="4">
    <source>
        <dbReference type="EMBL" id="GEJ55467.1"/>
    </source>
</evidence>
<dbReference type="SUPFAM" id="SSF52172">
    <property type="entry name" value="CheY-like"/>
    <property type="match status" value="1"/>
</dbReference>
<dbReference type="Pfam" id="PF00072">
    <property type="entry name" value="Response_reg"/>
    <property type="match status" value="1"/>
</dbReference>
<evidence type="ECO:0000256" key="1">
    <source>
        <dbReference type="ARBA" id="ARBA00022553"/>
    </source>
</evidence>
<organism evidence="4 5">
    <name type="scientific">Anaeromyxobacter diazotrophicus</name>
    <dbReference type="NCBI Taxonomy" id="2590199"/>
    <lineage>
        <taxon>Bacteria</taxon>
        <taxon>Pseudomonadati</taxon>
        <taxon>Myxococcota</taxon>
        <taxon>Myxococcia</taxon>
        <taxon>Myxococcales</taxon>
        <taxon>Cystobacterineae</taxon>
        <taxon>Anaeromyxobacteraceae</taxon>
        <taxon>Anaeromyxobacter</taxon>
    </lineage>
</organism>
<evidence type="ECO:0000313" key="5">
    <source>
        <dbReference type="Proteomes" id="UP000503640"/>
    </source>
</evidence>
<keyword evidence="5" id="KW-1185">Reference proteome</keyword>
<reference evidence="5" key="1">
    <citation type="journal article" date="2020" name="Appl. Environ. Microbiol.">
        <title>Diazotrophic Anaeromyxobacter Isolates from Soils.</title>
        <authorList>
            <person name="Masuda Y."/>
            <person name="Yamanaka H."/>
            <person name="Xu Z.X."/>
            <person name="Shiratori Y."/>
            <person name="Aono T."/>
            <person name="Amachi S."/>
            <person name="Senoo K."/>
            <person name="Itoh H."/>
        </authorList>
    </citation>
    <scope>NUCLEOTIDE SEQUENCE [LARGE SCALE GENOMIC DNA]</scope>
    <source>
        <strain evidence="5">R267</strain>
    </source>
</reference>